<feature type="non-terminal residue" evidence="3">
    <location>
        <position position="80"/>
    </location>
</feature>
<feature type="non-terminal residue" evidence="3">
    <location>
        <position position="1"/>
    </location>
</feature>
<dbReference type="EMBL" id="CAJOBI010037128">
    <property type="protein sequence ID" value="CAF4305478.1"/>
    <property type="molecule type" value="Genomic_DNA"/>
</dbReference>
<dbReference type="EMBL" id="CAJOBH010017619">
    <property type="protein sequence ID" value="CAF4200708.1"/>
    <property type="molecule type" value="Genomic_DNA"/>
</dbReference>
<comment type="caution">
    <text evidence="3">The sequence shown here is derived from an EMBL/GenBank/DDBJ whole genome shotgun (WGS) entry which is preliminary data.</text>
</comment>
<organism evidence="3 4">
    <name type="scientific">Rotaria magnacalcarata</name>
    <dbReference type="NCBI Taxonomy" id="392030"/>
    <lineage>
        <taxon>Eukaryota</taxon>
        <taxon>Metazoa</taxon>
        <taxon>Spiralia</taxon>
        <taxon>Gnathifera</taxon>
        <taxon>Rotifera</taxon>
        <taxon>Eurotatoria</taxon>
        <taxon>Bdelloidea</taxon>
        <taxon>Philodinida</taxon>
        <taxon>Philodinidae</taxon>
        <taxon>Rotaria</taxon>
    </lineage>
</organism>
<dbReference type="AlphaFoldDB" id="A0A8S2U9E4"/>
<dbReference type="InterPro" id="IPR011009">
    <property type="entry name" value="Kinase-like_dom_sf"/>
</dbReference>
<dbReference type="SUPFAM" id="SSF56112">
    <property type="entry name" value="Protein kinase-like (PK-like)"/>
    <property type="match status" value="1"/>
</dbReference>
<protein>
    <recommendedName>
        <fullName evidence="5">Protein kinase domain-containing protein</fullName>
    </recommendedName>
</protein>
<evidence type="ECO:0000256" key="1">
    <source>
        <dbReference type="SAM" id="MobiDB-lite"/>
    </source>
</evidence>
<dbReference type="Proteomes" id="UP000681967">
    <property type="component" value="Unassembled WGS sequence"/>
</dbReference>
<dbReference type="Gene3D" id="1.10.510.10">
    <property type="entry name" value="Transferase(Phosphotransferase) domain 1"/>
    <property type="match status" value="1"/>
</dbReference>
<accession>A0A8S2U9E4</accession>
<feature type="region of interest" description="Disordered" evidence="1">
    <location>
        <begin position="47"/>
        <end position="80"/>
    </location>
</feature>
<evidence type="ECO:0008006" key="5">
    <source>
        <dbReference type="Google" id="ProtNLM"/>
    </source>
</evidence>
<evidence type="ECO:0000313" key="2">
    <source>
        <dbReference type="EMBL" id="CAF4200708.1"/>
    </source>
</evidence>
<dbReference type="Proteomes" id="UP000676336">
    <property type="component" value="Unassembled WGS sequence"/>
</dbReference>
<gene>
    <name evidence="2" type="ORF">BYL167_LOCUS23631</name>
    <name evidence="3" type="ORF">SMN809_LOCUS26298</name>
</gene>
<feature type="compositionally biased region" description="Low complexity" evidence="1">
    <location>
        <begin position="54"/>
        <end position="63"/>
    </location>
</feature>
<evidence type="ECO:0000313" key="3">
    <source>
        <dbReference type="EMBL" id="CAF4305478.1"/>
    </source>
</evidence>
<evidence type="ECO:0000313" key="4">
    <source>
        <dbReference type="Proteomes" id="UP000676336"/>
    </source>
</evidence>
<reference evidence="3" key="1">
    <citation type="submission" date="2021-02" db="EMBL/GenBank/DDBJ databases">
        <authorList>
            <person name="Nowell W R."/>
        </authorList>
    </citation>
    <scope>NUCLEOTIDE SEQUENCE</scope>
</reference>
<name>A0A8S2U9E4_9BILA</name>
<proteinExistence type="predicted"/>
<sequence length="80" mass="8749">ALSLIQYCLKPDANNRATTKDILRHKWLANGPVLSIQLRSAAAAAAASTPFHSNNDQNSLNNNYDKTRLRTATLENSISP</sequence>